<proteinExistence type="predicted"/>
<dbReference type="Pfam" id="PF10646">
    <property type="entry name" value="Germane"/>
    <property type="match status" value="1"/>
</dbReference>
<dbReference type="AlphaFoldDB" id="A0A0A0IBF2"/>
<dbReference type="RefSeq" id="WP_039254134.1">
    <property type="nucleotide sequence ID" value="NZ_JENJ01000016.1"/>
</dbReference>
<organism evidence="2 3">
    <name type="scientific">Clostridium novyi A str. 4552</name>
    <dbReference type="NCBI Taxonomy" id="1444289"/>
    <lineage>
        <taxon>Bacteria</taxon>
        <taxon>Bacillati</taxon>
        <taxon>Bacillota</taxon>
        <taxon>Clostridia</taxon>
        <taxon>Eubacteriales</taxon>
        <taxon>Clostridiaceae</taxon>
        <taxon>Clostridium</taxon>
    </lineage>
</organism>
<protein>
    <submittedName>
        <fullName evidence="2">Sporulation/spore germination protein</fullName>
    </submittedName>
</protein>
<reference evidence="2 3" key="1">
    <citation type="submission" date="2014-01" db="EMBL/GenBank/DDBJ databases">
        <title>Plasmidome dynamics in the species complex Clostridium novyi sensu lato converts strains of independent lineages into distinctly different pathogens.</title>
        <authorList>
            <person name="Skarin H."/>
            <person name="Segerman B."/>
        </authorList>
    </citation>
    <scope>NUCLEOTIDE SEQUENCE [LARGE SCALE GENOMIC DNA]</scope>
    <source>
        <strain evidence="2 3">4552</strain>
    </source>
</reference>
<dbReference type="Proteomes" id="UP000030012">
    <property type="component" value="Unassembled WGS sequence"/>
</dbReference>
<gene>
    <name evidence="2" type="ORF">Z968_05025</name>
</gene>
<dbReference type="InterPro" id="IPR019606">
    <property type="entry name" value="GerMN"/>
</dbReference>
<evidence type="ECO:0000313" key="2">
    <source>
        <dbReference type="EMBL" id="KGM96945.1"/>
    </source>
</evidence>
<evidence type="ECO:0000259" key="1">
    <source>
        <dbReference type="SMART" id="SM00909"/>
    </source>
</evidence>
<dbReference type="OrthoDB" id="1935495at2"/>
<feature type="domain" description="GerMN" evidence="1">
    <location>
        <begin position="82"/>
        <end position="169"/>
    </location>
</feature>
<dbReference type="SMART" id="SM00909">
    <property type="entry name" value="Germane"/>
    <property type="match status" value="1"/>
</dbReference>
<accession>A0A0A0IBF2</accession>
<sequence length="188" mass="21383">MKKIYKIFLLICILASLNIIFIGCDDKDKVSTNNNEKLKVLKLSKDDDSFVKLNVYFDASKNEKNVDVLKEERIINKEELLGEMILRELIKGPSIESKLKPILPKDTKILSFSIKNNIAYVNLSQDAQYKMNKATEEACLKGIVLSLNQIKSIKKVKILINNKSVDTLGGSYDISKPFSKDDINKIRK</sequence>
<comment type="caution">
    <text evidence="2">The sequence shown here is derived from an EMBL/GenBank/DDBJ whole genome shotgun (WGS) entry which is preliminary data.</text>
</comment>
<dbReference type="EMBL" id="JENJ01000016">
    <property type="protein sequence ID" value="KGM96945.1"/>
    <property type="molecule type" value="Genomic_DNA"/>
</dbReference>
<dbReference type="PROSITE" id="PS51257">
    <property type="entry name" value="PROKAR_LIPOPROTEIN"/>
    <property type="match status" value="1"/>
</dbReference>
<name>A0A0A0IBF2_CLONO</name>
<evidence type="ECO:0000313" key="3">
    <source>
        <dbReference type="Proteomes" id="UP000030012"/>
    </source>
</evidence>